<evidence type="ECO:0000313" key="3">
    <source>
        <dbReference type="EMBL" id="AJD20066.1"/>
    </source>
</evidence>
<dbReference type="GeneID" id="22921720"/>
<feature type="region of interest" description="Disordered" evidence="2">
    <location>
        <begin position="230"/>
        <end position="277"/>
    </location>
</feature>
<reference evidence="3 4" key="1">
    <citation type="journal article" date="2015" name="J. Virol.">
        <title>The genome of the nucleopolyhedrosis-causing virus from Tipula oleracea sheds new light on the Nudiviridae family.</title>
        <authorList>
            <person name="Bezier A."/>
            <person name="Theze J."/>
            <person name="Gavory F."/>
            <person name="Gaillard J."/>
            <person name="Poulain J."/>
            <person name="Drezen J.M."/>
            <person name="Herniou E.A."/>
        </authorList>
    </citation>
    <scope>NUCLEOTIDE SEQUENCE [LARGE SCALE GENOMIC DNA]</scope>
    <source>
        <strain evidence="3">35</strain>
    </source>
</reference>
<accession>A0A0B4VG16</accession>
<dbReference type="Proteomes" id="UP000201058">
    <property type="component" value="Segment"/>
</dbReference>
<dbReference type="KEGG" id="vg:22921720"/>
<organism evidence="3 4">
    <name type="scientific">Tipula oleracea nudivirus</name>
    <dbReference type="NCBI Taxonomy" id="1546257"/>
    <lineage>
        <taxon>Viruses</taxon>
        <taxon>Viruses incertae sedis</taxon>
        <taxon>Naldaviricetes</taxon>
        <taxon>Lefavirales</taxon>
        <taxon>Nudiviridae</taxon>
        <taxon>Deltanudivirus</taxon>
        <taxon>Deltanudivirus tipoleraceae</taxon>
    </lineage>
</organism>
<keyword evidence="4" id="KW-1185">Reference proteome</keyword>
<feature type="compositionally biased region" description="Acidic residues" evidence="2">
    <location>
        <begin position="254"/>
        <end position="272"/>
    </location>
</feature>
<gene>
    <name evidence="3" type="ORF">TONV_006</name>
</gene>
<evidence type="ECO:0000256" key="1">
    <source>
        <dbReference type="SAM" id="Coils"/>
    </source>
</evidence>
<protein>
    <submittedName>
        <fullName evidence="3">Uncharacterized protein</fullName>
    </submittedName>
</protein>
<feature type="coiled-coil region" evidence="1">
    <location>
        <begin position="334"/>
        <end position="361"/>
    </location>
</feature>
<dbReference type="RefSeq" id="YP_009116653.1">
    <property type="nucleotide sequence ID" value="NC_026242.1"/>
</dbReference>
<keyword evidence="1" id="KW-0175">Coiled coil</keyword>
<name>A0A0B4VG16_9VIRU</name>
<evidence type="ECO:0000313" key="4">
    <source>
        <dbReference type="Proteomes" id="UP000201058"/>
    </source>
</evidence>
<proteinExistence type="predicted"/>
<sequence>MEKNDGSALYFKAAIQSTLKNDPILNQCLNDNKNLSYDDLNLIYEKSQLLERYKNYVLMSKSIVKSMLIFGIGKIAVLKNLPISPQNIKVIITKQELNILLHDIDAKFDTKQKHGNIVMAVIQSMFMNLLDIQLNDILEAINSYAEKLNPNENNLENSNSNSLILQNTKEKNAFDNVMDIVNKSTTTPVLDINNKNSDKIDLSAFGDINHGVKLTQSTTIANSITKTQNIEAEKEPNESIKTPTITLKRKSYVEDDDDDENSDDESYDEYDDDNHSMYSLNNKRAKIQEVVVDDIDRINEELKNTELIENISHNKEIEFDNDNNDFSKIEQEHSLNLLNELKNLENIVEVVEDKKSTIEEDLDISDDESIVGSITSGYRDHDENIKSIIDEKVEEKVEDPTKFDKMFNLVKNSFNENQKYTNLNLNMNRSSSVQPFDFTVFNTPLKNIKQNEKIKSTLHKAKSQIQKTSSLYNHQNKDLENLVNILSRDDFTENNAIENNNENNKEIDI</sequence>
<evidence type="ECO:0000256" key="2">
    <source>
        <dbReference type="SAM" id="MobiDB-lite"/>
    </source>
</evidence>
<dbReference type="EMBL" id="KM610234">
    <property type="protein sequence ID" value="AJD20066.1"/>
    <property type="molecule type" value="Genomic_DNA"/>
</dbReference>